<evidence type="ECO:0000256" key="2">
    <source>
        <dbReference type="ARBA" id="ARBA00008566"/>
    </source>
</evidence>
<sequence length="143" mass="15822">MSTGGLSIMPHQLPDSIFVLGKLSRNLFPVMHTLSKFTGAGDVFYAVGLLVGLILWGFSIMMIATSGGLPFNMGWWGFIFPVGVFTLLTISIGEELESQFLKVLSCLQVREKKSFTGKMFFAPCLGTDLFMKRSFARRQKSPV</sequence>
<dbReference type="PANTHER" id="PTHR31686">
    <property type="match status" value="1"/>
</dbReference>
<evidence type="ECO:0000256" key="7">
    <source>
        <dbReference type="ARBA" id="ARBA00023136"/>
    </source>
</evidence>
<dbReference type="InterPro" id="IPR004695">
    <property type="entry name" value="SLAC1/Mae1/Ssu1/TehA"/>
</dbReference>
<gene>
    <name evidence="9" type="ORF">IFR04_006550</name>
</gene>
<dbReference type="AlphaFoldDB" id="A0A8H7WBC2"/>
<feature type="transmembrane region" description="Helical" evidence="8">
    <location>
        <begin position="75"/>
        <end position="93"/>
    </location>
</feature>
<dbReference type="InterPro" id="IPR038665">
    <property type="entry name" value="Voltage-dep_anion_channel_sf"/>
</dbReference>
<protein>
    <submittedName>
        <fullName evidence="9">Uncharacterized protein</fullName>
    </submittedName>
</protein>
<feature type="transmembrane region" description="Helical" evidence="8">
    <location>
        <begin position="43"/>
        <end position="63"/>
    </location>
</feature>
<comment type="similarity">
    <text evidence="2">Belongs to the tellurite-resistance/dicarboxylate transporter (TDT) family.</text>
</comment>
<evidence type="ECO:0000256" key="6">
    <source>
        <dbReference type="ARBA" id="ARBA00022989"/>
    </source>
</evidence>
<dbReference type="Pfam" id="PF03595">
    <property type="entry name" value="SLAC1"/>
    <property type="match status" value="1"/>
</dbReference>
<organism evidence="9 10">
    <name type="scientific">Cadophora malorum</name>
    <dbReference type="NCBI Taxonomy" id="108018"/>
    <lineage>
        <taxon>Eukaryota</taxon>
        <taxon>Fungi</taxon>
        <taxon>Dikarya</taxon>
        <taxon>Ascomycota</taxon>
        <taxon>Pezizomycotina</taxon>
        <taxon>Leotiomycetes</taxon>
        <taxon>Helotiales</taxon>
        <taxon>Ploettnerulaceae</taxon>
        <taxon>Cadophora</taxon>
    </lineage>
</organism>
<keyword evidence="4" id="KW-1003">Cell membrane</keyword>
<name>A0A8H7WBC2_9HELO</name>
<evidence type="ECO:0000256" key="5">
    <source>
        <dbReference type="ARBA" id="ARBA00022692"/>
    </source>
</evidence>
<keyword evidence="6 8" id="KW-1133">Transmembrane helix</keyword>
<keyword evidence="7 8" id="KW-0472">Membrane</keyword>
<evidence type="ECO:0000256" key="1">
    <source>
        <dbReference type="ARBA" id="ARBA00004651"/>
    </source>
</evidence>
<evidence type="ECO:0000256" key="3">
    <source>
        <dbReference type="ARBA" id="ARBA00022448"/>
    </source>
</evidence>
<dbReference type="OrthoDB" id="1099at2759"/>
<dbReference type="EMBL" id="JAFJYH010000086">
    <property type="protein sequence ID" value="KAG4420344.1"/>
    <property type="molecule type" value="Genomic_DNA"/>
</dbReference>
<comment type="caution">
    <text evidence="9">The sequence shown here is derived from an EMBL/GenBank/DDBJ whole genome shotgun (WGS) entry which is preliminary data.</text>
</comment>
<evidence type="ECO:0000256" key="4">
    <source>
        <dbReference type="ARBA" id="ARBA00022475"/>
    </source>
</evidence>
<evidence type="ECO:0000313" key="10">
    <source>
        <dbReference type="Proteomes" id="UP000664132"/>
    </source>
</evidence>
<dbReference type="PANTHER" id="PTHR31686:SF1">
    <property type="entry name" value="SULFITE EFFLUX PUMP SSU1"/>
    <property type="match status" value="1"/>
</dbReference>
<evidence type="ECO:0000313" key="9">
    <source>
        <dbReference type="EMBL" id="KAG4420344.1"/>
    </source>
</evidence>
<evidence type="ECO:0000256" key="8">
    <source>
        <dbReference type="SAM" id="Phobius"/>
    </source>
</evidence>
<proteinExistence type="inferred from homology"/>
<dbReference type="GO" id="GO:0005886">
    <property type="term" value="C:plasma membrane"/>
    <property type="evidence" value="ECO:0007669"/>
    <property type="project" value="UniProtKB-SubCell"/>
</dbReference>
<dbReference type="Proteomes" id="UP000664132">
    <property type="component" value="Unassembled WGS sequence"/>
</dbReference>
<dbReference type="InterPro" id="IPR051629">
    <property type="entry name" value="Sulfite_efflux_TDT"/>
</dbReference>
<reference evidence="9" key="1">
    <citation type="submission" date="2021-02" db="EMBL/GenBank/DDBJ databases">
        <title>Genome sequence Cadophora malorum strain M34.</title>
        <authorList>
            <person name="Stefanovic E."/>
            <person name="Vu D."/>
            <person name="Scully C."/>
            <person name="Dijksterhuis J."/>
            <person name="Roader J."/>
            <person name="Houbraken J."/>
        </authorList>
    </citation>
    <scope>NUCLEOTIDE SEQUENCE</scope>
    <source>
        <strain evidence="9">M34</strain>
    </source>
</reference>
<keyword evidence="3" id="KW-0813">Transport</keyword>
<keyword evidence="10" id="KW-1185">Reference proteome</keyword>
<dbReference type="GO" id="GO:0000319">
    <property type="term" value="F:sulfite transmembrane transporter activity"/>
    <property type="evidence" value="ECO:0007669"/>
    <property type="project" value="TreeGrafter"/>
</dbReference>
<comment type="subcellular location">
    <subcellularLocation>
        <location evidence="1">Cell membrane</location>
        <topology evidence="1">Multi-pass membrane protein</topology>
    </subcellularLocation>
</comment>
<dbReference type="Gene3D" id="1.50.10.150">
    <property type="entry name" value="Voltage-dependent anion channel"/>
    <property type="match status" value="1"/>
</dbReference>
<accession>A0A8H7WBC2</accession>
<keyword evidence="5 8" id="KW-0812">Transmembrane</keyword>